<dbReference type="InterPro" id="IPR051987">
    <property type="entry name" value="Sigma-2_receptor-like"/>
</dbReference>
<dbReference type="EMBL" id="KV425895">
    <property type="protein sequence ID" value="KZW01237.1"/>
    <property type="molecule type" value="Genomic_DNA"/>
</dbReference>
<dbReference type="FunCoup" id="A0A165NUF5">
    <property type="interactions" value="157"/>
</dbReference>
<feature type="transmembrane region" description="Helical" evidence="8">
    <location>
        <begin position="107"/>
        <end position="130"/>
    </location>
</feature>
<name>A0A165NUF5_EXIGL</name>
<gene>
    <name evidence="10" type="ORF">EXIGLDRAFT_638557</name>
</gene>
<feature type="transmembrane region" description="Helical" evidence="8">
    <location>
        <begin position="150"/>
        <end position="170"/>
    </location>
</feature>
<dbReference type="PIRSF" id="PIRSF031032">
    <property type="entry name" value="TMP_97_prd"/>
    <property type="match status" value="1"/>
</dbReference>
<evidence type="ECO:0000256" key="1">
    <source>
        <dbReference type="ARBA" id="ARBA00004477"/>
    </source>
</evidence>
<keyword evidence="4" id="KW-0256">Endoplasmic reticulum</keyword>
<dbReference type="PANTHER" id="PTHR31204:SF1">
    <property type="entry name" value="SIGMA INTRACELLULAR RECEPTOR 2"/>
    <property type="match status" value="1"/>
</dbReference>
<evidence type="ECO:0000256" key="5">
    <source>
        <dbReference type="ARBA" id="ARBA00022989"/>
    </source>
</evidence>
<dbReference type="STRING" id="1314781.A0A165NUF5"/>
<evidence type="ECO:0000313" key="11">
    <source>
        <dbReference type="Proteomes" id="UP000077266"/>
    </source>
</evidence>
<sequence length="194" mass="21548">MAVDPLSSRPLDLLYVAFFIIHIPCSMLVDFQAFYPSWIPTAYKLPALANWYLATYGDPVLAGGMGLHGRPVDVIWLKSFFYIEALFQFPVFFIGAWALYNNRRAWYPLLIAYGASTATTLIPCIAYIIAYPSANKPVLDFATMTSSQKAQVIGMFGPWVVIPALMALDLSLRVVKTLRAADLASQPASEKKTQ</sequence>
<organism evidence="10 11">
    <name type="scientific">Exidia glandulosa HHB12029</name>
    <dbReference type="NCBI Taxonomy" id="1314781"/>
    <lineage>
        <taxon>Eukaryota</taxon>
        <taxon>Fungi</taxon>
        <taxon>Dikarya</taxon>
        <taxon>Basidiomycota</taxon>
        <taxon>Agaricomycotina</taxon>
        <taxon>Agaricomycetes</taxon>
        <taxon>Auriculariales</taxon>
        <taxon>Exidiaceae</taxon>
        <taxon>Exidia</taxon>
    </lineage>
</organism>
<dbReference type="GO" id="GO:0005789">
    <property type="term" value="C:endoplasmic reticulum membrane"/>
    <property type="evidence" value="ECO:0007669"/>
    <property type="project" value="UniProtKB-SubCell"/>
</dbReference>
<evidence type="ECO:0000256" key="3">
    <source>
        <dbReference type="ARBA" id="ARBA00022692"/>
    </source>
</evidence>
<evidence type="ECO:0000256" key="4">
    <source>
        <dbReference type="ARBA" id="ARBA00022824"/>
    </source>
</evidence>
<feature type="transmembrane region" description="Helical" evidence="8">
    <location>
        <begin position="12"/>
        <end position="35"/>
    </location>
</feature>
<evidence type="ECO:0000256" key="6">
    <source>
        <dbReference type="ARBA" id="ARBA00023136"/>
    </source>
</evidence>
<keyword evidence="11" id="KW-1185">Reference proteome</keyword>
<feature type="transmembrane region" description="Helical" evidence="8">
    <location>
        <begin position="80"/>
        <end position="100"/>
    </location>
</feature>
<evidence type="ECO:0000256" key="8">
    <source>
        <dbReference type="SAM" id="Phobius"/>
    </source>
</evidence>
<proteinExistence type="inferred from homology"/>
<dbReference type="Proteomes" id="UP000077266">
    <property type="component" value="Unassembled WGS sequence"/>
</dbReference>
<evidence type="ECO:0000313" key="10">
    <source>
        <dbReference type="EMBL" id="KZW01237.1"/>
    </source>
</evidence>
<feature type="domain" description="EXPERA" evidence="9">
    <location>
        <begin position="11"/>
        <end position="167"/>
    </location>
</feature>
<evidence type="ECO:0000256" key="7">
    <source>
        <dbReference type="PROSITE-ProRule" id="PRU01087"/>
    </source>
</evidence>
<evidence type="ECO:0000256" key="2">
    <source>
        <dbReference type="ARBA" id="ARBA00009096"/>
    </source>
</evidence>
<comment type="similarity">
    <text evidence="2">Belongs to the TMEM97/sigma-2 receptor family.</text>
</comment>
<evidence type="ECO:0000259" key="9">
    <source>
        <dbReference type="PROSITE" id="PS51751"/>
    </source>
</evidence>
<dbReference type="InParanoid" id="A0A165NUF5"/>
<dbReference type="PANTHER" id="PTHR31204">
    <property type="entry name" value="SIGMA INTRACELLULAR RECEPTOR 2"/>
    <property type="match status" value="1"/>
</dbReference>
<dbReference type="InterPro" id="IPR016964">
    <property type="entry name" value="Sigma2_recept"/>
</dbReference>
<dbReference type="Pfam" id="PF05241">
    <property type="entry name" value="EBP"/>
    <property type="match status" value="1"/>
</dbReference>
<keyword evidence="5 7" id="KW-1133">Transmembrane helix</keyword>
<accession>A0A165NUF5</accession>
<comment type="subcellular location">
    <subcellularLocation>
        <location evidence="1">Endoplasmic reticulum membrane</location>
        <topology evidence="1">Multi-pass membrane protein</topology>
    </subcellularLocation>
</comment>
<dbReference type="InterPro" id="IPR033118">
    <property type="entry name" value="EXPERA"/>
</dbReference>
<keyword evidence="6 7" id="KW-0472">Membrane</keyword>
<protein>
    <recommendedName>
        <fullName evidence="9">EXPERA domain-containing protein</fullName>
    </recommendedName>
</protein>
<dbReference type="AlphaFoldDB" id="A0A165NUF5"/>
<keyword evidence="3 7" id="KW-0812">Transmembrane</keyword>
<dbReference type="OrthoDB" id="433124at2759"/>
<reference evidence="10 11" key="1">
    <citation type="journal article" date="2016" name="Mol. Biol. Evol.">
        <title>Comparative Genomics of Early-Diverging Mushroom-Forming Fungi Provides Insights into the Origins of Lignocellulose Decay Capabilities.</title>
        <authorList>
            <person name="Nagy L.G."/>
            <person name="Riley R."/>
            <person name="Tritt A."/>
            <person name="Adam C."/>
            <person name="Daum C."/>
            <person name="Floudas D."/>
            <person name="Sun H."/>
            <person name="Yadav J.S."/>
            <person name="Pangilinan J."/>
            <person name="Larsson K.H."/>
            <person name="Matsuura K."/>
            <person name="Barry K."/>
            <person name="Labutti K."/>
            <person name="Kuo R."/>
            <person name="Ohm R.A."/>
            <person name="Bhattacharya S.S."/>
            <person name="Shirouzu T."/>
            <person name="Yoshinaga Y."/>
            <person name="Martin F.M."/>
            <person name="Grigoriev I.V."/>
            <person name="Hibbett D.S."/>
        </authorList>
    </citation>
    <scope>NUCLEOTIDE SEQUENCE [LARGE SCALE GENOMIC DNA]</scope>
    <source>
        <strain evidence="10 11">HHB12029</strain>
    </source>
</reference>
<dbReference type="PROSITE" id="PS51751">
    <property type="entry name" value="EXPERA"/>
    <property type="match status" value="1"/>
</dbReference>